<feature type="transmembrane region" description="Helical" evidence="7">
    <location>
        <begin position="45"/>
        <end position="74"/>
    </location>
</feature>
<evidence type="ECO:0000256" key="2">
    <source>
        <dbReference type="ARBA" id="ARBA00008034"/>
    </source>
</evidence>
<keyword evidence="4 7" id="KW-1133">Transmembrane helix</keyword>
<dbReference type="PANTHER" id="PTHR30477">
    <property type="entry name" value="ABC-TRANSPORTER METAL-BINDING PROTEIN"/>
    <property type="match status" value="1"/>
</dbReference>
<feature type="transmembrane region" description="Helical" evidence="7">
    <location>
        <begin position="246"/>
        <end position="265"/>
    </location>
</feature>
<dbReference type="PANTHER" id="PTHR30477:SF0">
    <property type="entry name" value="METAL TRANSPORT SYSTEM MEMBRANE PROTEIN TM_0125-RELATED"/>
    <property type="match status" value="1"/>
</dbReference>
<dbReference type="Gene3D" id="1.10.3470.10">
    <property type="entry name" value="ABC transporter involved in vitamin B12 uptake, BtuC"/>
    <property type="match status" value="1"/>
</dbReference>
<keyword evidence="3 6" id="KW-0812">Transmembrane</keyword>
<keyword evidence="6" id="KW-0813">Transport</keyword>
<feature type="transmembrane region" description="Helical" evidence="7">
    <location>
        <begin position="130"/>
        <end position="150"/>
    </location>
</feature>
<protein>
    <recommendedName>
        <fullName evidence="9">Zinc ABC transporter, permease protein ZnuB</fullName>
    </recommendedName>
</protein>
<feature type="transmembrane region" description="Helical" evidence="7">
    <location>
        <begin position="89"/>
        <end position="110"/>
    </location>
</feature>
<dbReference type="GO" id="GO:0055085">
    <property type="term" value="P:transmembrane transport"/>
    <property type="evidence" value="ECO:0007669"/>
    <property type="project" value="InterPro"/>
</dbReference>
<evidence type="ECO:0000256" key="3">
    <source>
        <dbReference type="ARBA" id="ARBA00022692"/>
    </source>
</evidence>
<evidence type="ECO:0000256" key="4">
    <source>
        <dbReference type="ARBA" id="ARBA00022989"/>
    </source>
</evidence>
<dbReference type="InterPro" id="IPR001626">
    <property type="entry name" value="ABC_TroCD"/>
</dbReference>
<proteinExistence type="inferred from homology"/>
<dbReference type="AlphaFoldDB" id="A0A6J4STM7"/>
<reference evidence="8" key="1">
    <citation type="submission" date="2020-02" db="EMBL/GenBank/DDBJ databases">
        <authorList>
            <person name="Meier V. D."/>
        </authorList>
    </citation>
    <scope>NUCLEOTIDE SEQUENCE</scope>
    <source>
        <strain evidence="8">AVDCRST_MAG69</strain>
    </source>
</reference>
<gene>
    <name evidence="8" type="ORF">AVDCRST_MAG69-2140</name>
</gene>
<sequence>MPPPFDLGFMQRALLEVLLLSVPAGLLGSWIVLRRFAFFTHGVGTAAFPGLVVAGPLGVAPQIAAMASAALYAFGLERLVRGRGVASDAATGLLLIAALALGVVLASDVFESGSGIDRLLFGSLIGLNDLDLWLTAGAALLVLVLDGLLYRNWLAEGFDAGGARRLGLRARAGDALLLLTIALGAVVALAAVGALLVTAVFVIPAATVRMVAPSLTSLRAGAVALAAAEGVTALWLAYVLNVGPGPALAVLGGVVFAVVAAGCAIRDRLPRARLRPEPAA</sequence>
<dbReference type="GO" id="GO:0043190">
    <property type="term" value="C:ATP-binding cassette (ABC) transporter complex"/>
    <property type="evidence" value="ECO:0007669"/>
    <property type="project" value="InterPro"/>
</dbReference>
<evidence type="ECO:0000256" key="7">
    <source>
        <dbReference type="SAM" id="Phobius"/>
    </source>
</evidence>
<name>A0A6J4STM7_9ACTN</name>
<evidence type="ECO:0000256" key="6">
    <source>
        <dbReference type="RuleBase" id="RU003943"/>
    </source>
</evidence>
<comment type="similarity">
    <text evidence="2 6">Belongs to the ABC-3 integral membrane protein family.</text>
</comment>
<dbReference type="Pfam" id="PF00950">
    <property type="entry name" value="ABC-3"/>
    <property type="match status" value="1"/>
</dbReference>
<evidence type="ECO:0000256" key="1">
    <source>
        <dbReference type="ARBA" id="ARBA00004141"/>
    </source>
</evidence>
<feature type="transmembrane region" description="Helical" evidence="7">
    <location>
        <begin position="175"/>
        <end position="208"/>
    </location>
</feature>
<dbReference type="EMBL" id="CADCVP010000229">
    <property type="protein sequence ID" value="CAA9505027.1"/>
    <property type="molecule type" value="Genomic_DNA"/>
</dbReference>
<dbReference type="SUPFAM" id="SSF81345">
    <property type="entry name" value="ABC transporter involved in vitamin B12 uptake, BtuC"/>
    <property type="match status" value="1"/>
</dbReference>
<accession>A0A6J4STM7</accession>
<comment type="subcellular location">
    <subcellularLocation>
        <location evidence="6">Cell membrane</location>
        <topology evidence="6">Multi-pass membrane protein</topology>
    </subcellularLocation>
    <subcellularLocation>
        <location evidence="1">Membrane</location>
        <topology evidence="1">Multi-pass membrane protein</topology>
    </subcellularLocation>
</comment>
<evidence type="ECO:0008006" key="9">
    <source>
        <dbReference type="Google" id="ProtNLM"/>
    </source>
</evidence>
<dbReference type="InterPro" id="IPR037294">
    <property type="entry name" value="ABC_BtuC-like"/>
</dbReference>
<keyword evidence="5 7" id="KW-0472">Membrane</keyword>
<organism evidence="8">
    <name type="scientific">uncultured Solirubrobacteraceae bacterium</name>
    <dbReference type="NCBI Taxonomy" id="1162706"/>
    <lineage>
        <taxon>Bacteria</taxon>
        <taxon>Bacillati</taxon>
        <taxon>Actinomycetota</taxon>
        <taxon>Thermoleophilia</taxon>
        <taxon>Solirubrobacterales</taxon>
        <taxon>Solirubrobacteraceae</taxon>
        <taxon>environmental samples</taxon>
    </lineage>
</organism>
<feature type="transmembrane region" description="Helical" evidence="7">
    <location>
        <begin position="12"/>
        <end position="33"/>
    </location>
</feature>
<evidence type="ECO:0000313" key="8">
    <source>
        <dbReference type="EMBL" id="CAA9505027.1"/>
    </source>
</evidence>
<evidence type="ECO:0000256" key="5">
    <source>
        <dbReference type="ARBA" id="ARBA00023136"/>
    </source>
</evidence>